<reference evidence="7 8" key="1">
    <citation type="submission" date="2019-05" db="EMBL/GenBank/DDBJ databases">
        <title>Emergence of the Ug99 lineage of the wheat stem rust pathogen through somatic hybridization.</title>
        <authorList>
            <person name="Li F."/>
            <person name="Upadhyaya N.M."/>
            <person name="Sperschneider J."/>
            <person name="Matny O."/>
            <person name="Nguyen-Phuc H."/>
            <person name="Mago R."/>
            <person name="Raley C."/>
            <person name="Miller M.E."/>
            <person name="Silverstein K.A.T."/>
            <person name="Henningsen E."/>
            <person name="Hirsch C.D."/>
            <person name="Visser B."/>
            <person name="Pretorius Z.A."/>
            <person name="Steffenson B.J."/>
            <person name="Schwessinger B."/>
            <person name="Dodds P.N."/>
            <person name="Figueroa M."/>
        </authorList>
    </citation>
    <scope>NUCLEOTIDE SEQUENCE [LARGE SCALE GENOMIC DNA]</scope>
    <source>
        <strain evidence="7">21-0</strain>
    </source>
</reference>
<comment type="caution">
    <text evidence="7">The sequence shown here is derived from an EMBL/GenBank/DDBJ whole genome shotgun (WGS) entry which is preliminary data.</text>
</comment>
<evidence type="ECO:0000256" key="3">
    <source>
        <dbReference type="ARBA" id="ARBA00022723"/>
    </source>
</evidence>
<dbReference type="InterPro" id="IPR013154">
    <property type="entry name" value="ADH-like_N"/>
</dbReference>
<evidence type="ECO:0000256" key="5">
    <source>
        <dbReference type="ARBA" id="ARBA00023002"/>
    </source>
</evidence>
<evidence type="ECO:0000256" key="1">
    <source>
        <dbReference type="ARBA" id="ARBA00001947"/>
    </source>
</evidence>
<name>A0A5B0ME83_PUCGR</name>
<organism evidence="7 8">
    <name type="scientific">Puccinia graminis f. sp. tritici</name>
    <dbReference type="NCBI Taxonomy" id="56615"/>
    <lineage>
        <taxon>Eukaryota</taxon>
        <taxon>Fungi</taxon>
        <taxon>Dikarya</taxon>
        <taxon>Basidiomycota</taxon>
        <taxon>Pucciniomycotina</taxon>
        <taxon>Pucciniomycetes</taxon>
        <taxon>Pucciniales</taxon>
        <taxon>Pucciniaceae</taxon>
        <taxon>Puccinia</taxon>
    </lineage>
</organism>
<dbReference type="SUPFAM" id="SSF51735">
    <property type="entry name" value="NAD(P)-binding Rossmann-fold domains"/>
    <property type="match status" value="1"/>
</dbReference>
<dbReference type="InterPro" id="IPR045306">
    <property type="entry name" value="SDH-like"/>
</dbReference>
<dbReference type="InterPro" id="IPR036291">
    <property type="entry name" value="NAD(P)-bd_dom_sf"/>
</dbReference>
<dbReference type="GO" id="GO:0003939">
    <property type="term" value="F:L-iditol 2-dehydrogenase (NAD+) activity"/>
    <property type="evidence" value="ECO:0007669"/>
    <property type="project" value="TreeGrafter"/>
</dbReference>
<evidence type="ECO:0000256" key="2">
    <source>
        <dbReference type="ARBA" id="ARBA00008072"/>
    </source>
</evidence>
<comment type="similarity">
    <text evidence="2">Belongs to the zinc-containing alcohol dehydrogenase family.</text>
</comment>
<accession>A0A5B0ME83</accession>
<keyword evidence="4" id="KW-0862">Zinc</keyword>
<dbReference type="PANTHER" id="PTHR43161">
    <property type="entry name" value="SORBITOL DEHYDROGENASE"/>
    <property type="match status" value="1"/>
</dbReference>
<dbReference type="EMBL" id="VSWC01000157">
    <property type="protein sequence ID" value="KAA1074931.1"/>
    <property type="molecule type" value="Genomic_DNA"/>
</dbReference>
<dbReference type="GO" id="GO:0008270">
    <property type="term" value="F:zinc ion binding"/>
    <property type="evidence" value="ECO:0007669"/>
    <property type="project" value="InterPro"/>
</dbReference>
<protein>
    <recommendedName>
        <fullName evidence="6">Alcohol dehydrogenase-like N-terminal domain-containing protein</fullName>
    </recommendedName>
</protein>
<dbReference type="InterPro" id="IPR002328">
    <property type="entry name" value="ADH_Zn_CS"/>
</dbReference>
<dbReference type="SUPFAM" id="SSF50129">
    <property type="entry name" value="GroES-like"/>
    <property type="match status" value="1"/>
</dbReference>
<dbReference type="OrthoDB" id="2148442at2759"/>
<gene>
    <name evidence="7" type="ORF">PGT21_024882</name>
</gene>
<keyword evidence="5" id="KW-0560">Oxidoreductase</keyword>
<dbReference type="CDD" id="cd05285">
    <property type="entry name" value="sorbitol_DH"/>
    <property type="match status" value="1"/>
</dbReference>
<keyword evidence="3" id="KW-0479">Metal-binding</keyword>
<dbReference type="Gene3D" id="3.40.50.720">
    <property type="entry name" value="NAD(P)-binding Rossmann-like Domain"/>
    <property type="match status" value="1"/>
</dbReference>
<dbReference type="Gene3D" id="3.90.180.10">
    <property type="entry name" value="Medium-chain alcohol dehydrogenases, catalytic domain"/>
    <property type="match status" value="1"/>
</dbReference>
<evidence type="ECO:0000256" key="4">
    <source>
        <dbReference type="ARBA" id="ARBA00022833"/>
    </source>
</evidence>
<feature type="domain" description="Alcohol dehydrogenase-like N-terminal" evidence="6">
    <location>
        <begin position="70"/>
        <end position="184"/>
    </location>
</feature>
<dbReference type="PANTHER" id="PTHR43161:SF12">
    <property type="entry name" value="L-ARABINITOL 4-DEHYDROGENASE"/>
    <property type="match status" value="1"/>
</dbReference>
<evidence type="ECO:0000313" key="8">
    <source>
        <dbReference type="Proteomes" id="UP000324748"/>
    </source>
</evidence>
<dbReference type="InterPro" id="IPR011032">
    <property type="entry name" value="GroES-like_sf"/>
</dbReference>
<evidence type="ECO:0000259" key="6">
    <source>
        <dbReference type="Pfam" id="PF08240"/>
    </source>
</evidence>
<sequence>MDQAIMEPTFISINKALYDPRIVLDSEEFEILNEPAQVQRYSESNKNIACCYNEKKQILMVKKPMPKLHPGQVLLRIRATGICGSDVHFWKHAGVGKMVVKHECGAGHESAGEIIGVGEGVADVKVGDRVAIEAGVPCSKPTCEMCRTGRYNACPDVVFFSTPPYHGLLTRFHAHPACWVHKLPLNVSFEEGALLEPLAVALASVEHAGVKLGDPVLICGAGPIGLVTLLACQAAGACPIAITDISESRLDFAKRTVPSVSTFRVTEGVSEVELGQQIQHLMGEKPQVALECTGRQSSVRTAIFFFFFVLRALLLVTKFSQQSVKFGGKVFMIGCGQDEQLFPHTYMFENQIDVQFQFRYANQYPKAIKLVSSGLINVKPLVTHRFPLQEAVEAFHTSANPESGSIKVQIVDI</sequence>
<dbReference type="AlphaFoldDB" id="A0A5B0ME83"/>
<keyword evidence="8" id="KW-1185">Reference proteome</keyword>
<dbReference type="Proteomes" id="UP000324748">
    <property type="component" value="Unassembled WGS sequence"/>
</dbReference>
<evidence type="ECO:0000313" key="7">
    <source>
        <dbReference type="EMBL" id="KAA1074931.1"/>
    </source>
</evidence>
<dbReference type="Pfam" id="PF08240">
    <property type="entry name" value="ADH_N"/>
    <property type="match status" value="1"/>
</dbReference>
<proteinExistence type="inferred from homology"/>
<dbReference type="PROSITE" id="PS00059">
    <property type="entry name" value="ADH_ZINC"/>
    <property type="match status" value="1"/>
</dbReference>
<comment type="cofactor">
    <cofactor evidence="1">
        <name>Zn(2+)</name>
        <dbReference type="ChEBI" id="CHEBI:29105"/>
    </cofactor>
</comment>
<dbReference type="GO" id="GO:0006062">
    <property type="term" value="P:sorbitol catabolic process"/>
    <property type="evidence" value="ECO:0007669"/>
    <property type="project" value="TreeGrafter"/>
</dbReference>